<gene>
    <name evidence="4" type="ORF">I5L03_06195</name>
</gene>
<dbReference type="PANTHER" id="PTHR42776">
    <property type="entry name" value="SERINE PEPTIDASE S9 FAMILY MEMBER"/>
    <property type="match status" value="1"/>
</dbReference>
<protein>
    <submittedName>
        <fullName evidence="4">S9 family peptidase</fullName>
    </submittedName>
</protein>
<dbReference type="PANTHER" id="PTHR42776:SF27">
    <property type="entry name" value="DIPEPTIDYL PEPTIDASE FAMILY MEMBER 6"/>
    <property type="match status" value="1"/>
</dbReference>
<dbReference type="Pfam" id="PF00326">
    <property type="entry name" value="Peptidase_S9"/>
    <property type="match status" value="1"/>
</dbReference>
<dbReference type="EMBL" id="JAEANY010000002">
    <property type="protein sequence ID" value="MBH5322172.1"/>
    <property type="molecule type" value="Genomic_DNA"/>
</dbReference>
<keyword evidence="2" id="KW-0732">Signal</keyword>
<dbReference type="InterPro" id="IPR029058">
    <property type="entry name" value="AB_hydrolase_fold"/>
</dbReference>
<dbReference type="RefSeq" id="WP_197920887.1">
    <property type="nucleotide sequence ID" value="NZ_CAWPTA010000007.1"/>
</dbReference>
<evidence type="ECO:0000256" key="2">
    <source>
        <dbReference type="SAM" id="SignalP"/>
    </source>
</evidence>
<evidence type="ECO:0000256" key="1">
    <source>
        <dbReference type="ARBA" id="ARBA00022801"/>
    </source>
</evidence>
<feature type="domain" description="Peptidase S9 prolyl oligopeptidase catalytic" evidence="3">
    <location>
        <begin position="450"/>
        <end position="658"/>
    </location>
</feature>
<organism evidence="4 5">
    <name type="scientific">Aurantiacibacter sediminis</name>
    <dbReference type="NCBI Taxonomy" id="2793064"/>
    <lineage>
        <taxon>Bacteria</taxon>
        <taxon>Pseudomonadati</taxon>
        <taxon>Pseudomonadota</taxon>
        <taxon>Alphaproteobacteria</taxon>
        <taxon>Sphingomonadales</taxon>
        <taxon>Erythrobacteraceae</taxon>
        <taxon>Aurantiacibacter</taxon>
    </lineage>
</organism>
<name>A0ABS0N2J5_9SPHN</name>
<accession>A0ABS0N2J5</accession>
<evidence type="ECO:0000313" key="5">
    <source>
        <dbReference type="Proteomes" id="UP000602442"/>
    </source>
</evidence>
<sequence>MIFRTFTGIFGALVLSCQPAIAQDTQAAKPGNSNAEIADNGMPDAIPLSAFSYSSALGGAQLSPDGNRFAYAVLRGGDTYIEVYDSATLQRYFRLNLGNDQDFRFFRWAGNDKLLFSMIGTYRGQYRYSRLFYFDIERQVLNPLVSDRMAFVGDNIIHLDPAGNYLLTSFGTSWDEPPSVWRFDLTTDTPPEPVRVEQRQRRVSSWVADEAGNVRIGVGFHRRGRVQMHYRDGLDGEWERVAQARVDDEESGLDLWDFMGLRSDSDTGYSIGIPAGGERAALMEFDFSTGQPGDIVFASPDEDVASVIFDEQNNPIAVSYQGDEARREWLDPAIRDMRDQLLTRLTGPRVSILDIAADRSRMLVVEHGPAYPGALYVYTPAEDRLQHFAEFRPQIDRRSLAEPQAIRYDARDGTPIHGYLTLPVGREARGLPLIVMPHGGPYGVRDTDNYDDRVQMLANRGYAVVQPNFRGSGGYGTSFMDLGWGQIGRRMQDDLDDAVAHLVAEGIADPQRVCLVGSSYGGFAAVWGVIRNPEIYRCAASWAGVMHFERQLNHDRDYLFGQNARRWRERVDGDQTDFDLDDVSPAVQVERLTRPVLLAHGQRDNTVPFSQYQLMVGRAERADVLLETLALEGSGHNFFSRADEETYHRTLLDFLAEHNPAD</sequence>
<dbReference type="Proteomes" id="UP000602442">
    <property type="component" value="Unassembled WGS sequence"/>
</dbReference>
<reference evidence="4 5" key="1">
    <citation type="submission" date="2020-11" db="EMBL/GenBank/DDBJ databases">
        <title>Erythrobacter sediminis sp. nov., a marine bacterium from a tidal flat of Garorim Bay.</title>
        <authorList>
            <person name="Kim D."/>
            <person name="Yoo Y."/>
            <person name="Kim J.-J."/>
        </authorList>
    </citation>
    <scope>NUCLEOTIDE SEQUENCE [LARGE SCALE GENOMIC DNA]</scope>
    <source>
        <strain evidence="4 5">JGD-13</strain>
    </source>
</reference>
<keyword evidence="5" id="KW-1185">Reference proteome</keyword>
<feature type="signal peptide" evidence="2">
    <location>
        <begin position="1"/>
        <end position="22"/>
    </location>
</feature>
<dbReference type="InterPro" id="IPR001375">
    <property type="entry name" value="Peptidase_S9_cat"/>
</dbReference>
<dbReference type="SUPFAM" id="SSF53474">
    <property type="entry name" value="alpha/beta-Hydrolases"/>
    <property type="match status" value="1"/>
</dbReference>
<dbReference type="Gene3D" id="3.40.50.1820">
    <property type="entry name" value="alpha/beta hydrolase"/>
    <property type="match status" value="1"/>
</dbReference>
<dbReference type="PROSITE" id="PS51257">
    <property type="entry name" value="PROKAR_LIPOPROTEIN"/>
    <property type="match status" value="1"/>
</dbReference>
<evidence type="ECO:0000313" key="4">
    <source>
        <dbReference type="EMBL" id="MBH5322172.1"/>
    </source>
</evidence>
<comment type="caution">
    <text evidence="4">The sequence shown here is derived from an EMBL/GenBank/DDBJ whole genome shotgun (WGS) entry which is preliminary data.</text>
</comment>
<feature type="chain" id="PRO_5045912317" evidence="2">
    <location>
        <begin position="23"/>
        <end position="662"/>
    </location>
</feature>
<keyword evidence="1" id="KW-0378">Hydrolase</keyword>
<proteinExistence type="predicted"/>
<evidence type="ECO:0000259" key="3">
    <source>
        <dbReference type="Pfam" id="PF00326"/>
    </source>
</evidence>
<dbReference type="SUPFAM" id="SSF82171">
    <property type="entry name" value="DPP6 N-terminal domain-like"/>
    <property type="match status" value="1"/>
</dbReference>